<proteinExistence type="inferred from homology"/>
<evidence type="ECO:0000313" key="10">
    <source>
        <dbReference type="Proteomes" id="UP001266357"/>
    </source>
</evidence>
<dbReference type="RefSeq" id="WP_311581578.1">
    <property type="nucleotide sequence ID" value="NZ_JAVRIF010000005.1"/>
</dbReference>
<keyword evidence="5 8" id="KW-1133">Transmembrane helix</keyword>
<evidence type="ECO:0000256" key="3">
    <source>
        <dbReference type="ARBA" id="ARBA00022475"/>
    </source>
</evidence>
<dbReference type="PANTHER" id="PTHR34184">
    <property type="entry name" value="UPF0718 PROTEIN YCGR"/>
    <property type="match status" value="1"/>
</dbReference>
<dbReference type="InterPro" id="IPR052923">
    <property type="entry name" value="UPF0718"/>
</dbReference>
<evidence type="ECO:0000256" key="7">
    <source>
        <dbReference type="SAM" id="MobiDB-lite"/>
    </source>
</evidence>
<name>A0ABU3A1P3_9GAMM</name>
<sequence>MSNCCSTDKQQETNSAKDNSTQPQSSDCCEPVKGSIDWLLWGGSSFVVLAFISYWFQSPSESWWYIISATTVEMLDAMWIGMLLGVVIVGWLSRLPRDLIIATIGKGQTTSGIFRATMAGLLFDLCNHGILMVGMKLYERGASIGQVMAFIIASPWNSFTLTFILIGLIGWQWTLCFIAFSLVIAWTSGIIFDRLAMSGVLPQNENLHELTSDFSFKETLTKLIKEADYTPNALINMFINGFKDSRMVFRWVFVGIVLVALVRAFVPPESFNLWFGATASGLFLTLIAATIIEVCSEGSTPIAADLITRASAPGNSFTFLMAGASTDYTEIMVLKDTTKSWKTALFLPLITVPQVLFIGWIMNTGFA</sequence>
<keyword evidence="6 8" id="KW-0472">Membrane</keyword>
<dbReference type="Proteomes" id="UP001266357">
    <property type="component" value="Unassembled WGS sequence"/>
</dbReference>
<comment type="caution">
    <text evidence="9">The sequence shown here is derived from an EMBL/GenBank/DDBJ whole genome shotgun (WGS) entry which is preliminary data.</text>
</comment>
<keyword evidence="4 8" id="KW-0812">Transmembrane</keyword>
<evidence type="ECO:0000313" key="9">
    <source>
        <dbReference type="EMBL" id="MDT0604099.1"/>
    </source>
</evidence>
<feature type="transmembrane region" description="Helical" evidence="8">
    <location>
        <begin position="272"/>
        <end position="292"/>
    </location>
</feature>
<gene>
    <name evidence="9" type="ORF">RM573_10895</name>
</gene>
<protein>
    <submittedName>
        <fullName evidence="9">Permease</fullName>
    </submittedName>
</protein>
<evidence type="ECO:0000256" key="5">
    <source>
        <dbReference type="ARBA" id="ARBA00022989"/>
    </source>
</evidence>
<dbReference type="Pfam" id="PF03773">
    <property type="entry name" value="ArsP_1"/>
    <property type="match status" value="1"/>
</dbReference>
<reference evidence="9 10" key="1">
    <citation type="submission" date="2023-09" db="EMBL/GenBank/DDBJ databases">
        <authorList>
            <person name="Rey-Velasco X."/>
        </authorList>
    </citation>
    <scope>NUCLEOTIDE SEQUENCE [LARGE SCALE GENOMIC DNA]</scope>
    <source>
        <strain evidence="9 10">W431</strain>
    </source>
</reference>
<feature type="transmembrane region" description="Helical" evidence="8">
    <location>
        <begin position="63"/>
        <end position="92"/>
    </location>
</feature>
<dbReference type="PANTHER" id="PTHR34184:SF4">
    <property type="entry name" value="UPF0718 PROTEIN YCGR"/>
    <property type="match status" value="1"/>
</dbReference>
<evidence type="ECO:0000256" key="8">
    <source>
        <dbReference type="SAM" id="Phobius"/>
    </source>
</evidence>
<evidence type="ECO:0000256" key="4">
    <source>
        <dbReference type="ARBA" id="ARBA00022692"/>
    </source>
</evidence>
<feature type="region of interest" description="Disordered" evidence="7">
    <location>
        <begin position="1"/>
        <end position="26"/>
    </location>
</feature>
<accession>A0ABU3A1P3</accession>
<feature type="transmembrane region" description="Helical" evidence="8">
    <location>
        <begin position="344"/>
        <end position="362"/>
    </location>
</feature>
<keyword evidence="10" id="KW-1185">Reference proteome</keyword>
<dbReference type="InterPro" id="IPR005524">
    <property type="entry name" value="DUF318"/>
</dbReference>
<feature type="transmembrane region" description="Helical" evidence="8">
    <location>
        <begin position="147"/>
        <end position="166"/>
    </location>
</feature>
<feature type="transmembrane region" description="Helical" evidence="8">
    <location>
        <begin position="247"/>
        <end position="266"/>
    </location>
</feature>
<evidence type="ECO:0000256" key="6">
    <source>
        <dbReference type="ARBA" id="ARBA00023136"/>
    </source>
</evidence>
<evidence type="ECO:0000256" key="1">
    <source>
        <dbReference type="ARBA" id="ARBA00004651"/>
    </source>
</evidence>
<evidence type="ECO:0000256" key="2">
    <source>
        <dbReference type="ARBA" id="ARBA00006386"/>
    </source>
</evidence>
<feature type="transmembrane region" description="Helical" evidence="8">
    <location>
        <begin position="38"/>
        <end position="56"/>
    </location>
</feature>
<comment type="subcellular location">
    <subcellularLocation>
        <location evidence="1">Cell membrane</location>
        <topology evidence="1">Multi-pass membrane protein</topology>
    </subcellularLocation>
</comment>
<feature type="transmembrane region" description="Helical" evidence="8">
    <location>
        <begin position="172"/>
        <end position="192"/>
    </location>
</feature>
<organism evidence="9 10">
    <name type="scientific">Thalassotalea castellviae</name>
    <dbReference type="NCBI Taxonomy" id="3075612"/>
    <lineage>
        <taxon>Bacteria</taxon>
        <taxon>Pseudomonadati</taxon>
        <taxon>Pseudomonadota</taxon>
        <taxon>Gammaproteobacteria</taxon>
        <taxon>Alteromonadales</taxon>
        <taxon>Colwelliaceae</taxon>
        <taxon>Thalassotalea</taxon>
    </lineage>
</organism>
<dbReference type="EMBL" id="JAVRIF010000005">
    <property type="protein sequence ID" value="MDT0604099.1"/>
    <property type="molecule type" value="Genomic_DNA"/>
</dbReference>
<keyword evidence="3" id="KW-1003">Cell membrane</keyword>
<comment type="similarity">
    <text evidence="2">Belongs to the UPF0718 family.</text>
</comment>
<feature type="transmembrane region" description="Helical" evidence="8">
    <location>
        <begin position="112"/>
        <end position="135"/>
    </location>
</feature>